<evidence type="ECO:0000313" key="2">
    <source>
        <dbReference type="Proteomes" id="UP000198211"/>
    </source>
</evidence>
<dbReference type="OrthoDB" id="123164at2759"/>
<keyword evidence="2" id="KW-1185">Reference proteome</keyword>
<accession>A0A225UZP0</accession>
<gene>
    <name evidence="1" type="ORF">PHMEG_00030722</name>
</gene>
<dbReference type="Proteomes" id="UP000198211">
    <property type="component" value="Unassembled WGS sequence"/>
</dbReference>
<dbReference type="EMBL" id="NBNE01009343">
    <property type="protein sequence ID" value="OWY98501.1"/>
    <property type="molecule type" value="Genomic_DNA"/>
</dbReference>
<protein>
    <submittedName>
        <fullName evidence="1">Uncharacterized protein</fullName>
    </submittedName>
</protein>
<comment type="caution">
    <text evidence="1">The sequence shown here is derived from an EMBL/GenBank/DDBJ whole genome shotgun (WGS) entry which is preliminary data.</text>
</comment>
<dbReference type="AlphaFoldDB" id="A0A225UZP0"/>
<organism evidence="1 2">
    <name type="scientific">Phytophthora megakarya</name>
    <dbReference type="NCBI Taxonomy" id="4795"/>
    <lineage>
        <taxon>Eukaryota</taxon>
        <taxon>Sar</taxon>
        <taxon>Stramenopiles</taxon>
        <taxon>Oomycota</taxon>
        <taxon>Peronosporomycetes</taxon>
        <taxon>Peronosporales</taxon>
        <taxon>Peronosporaceae</taxon>
        <taxon>Phytophthora</taxon>
    </lineage>
</organism>
<proteinExistence type="predicted"/>
<evidence type="ECO:0000313" key="1">
    <source>
        <dbReference type="EMBL" id="OWY98501.1"/>
    </source>
</evidence>
<name>A0A225UZP0_9STRA</name>
<sequence length="338" mass="39269">MRDFYAGNEHTLQDFMRLGASAVTVMPVERKGPQHVKEAQRLLTEQIEQTTPSEAANTEAGQPELCVFRFLLARVATKNILWLRDLFHEFCQGRDEMLREFVRRGNVPISLLPVDIQALCMAPLPPPPLMMDTMEAVPQSISVDEVRLSIINAHQRTEAKEPWKTVFKVEDLPIPFSKVKYPKLAERLRIFWETHAQAVWERKFWAPLSRSRTHEPHTQRRCRQSNSQTYFEKKVILPMYKELGTTFFLEMDKRNSRHNGWYYNDKPVDLYTLARRYGLSTCLQYMESEAFKRFPVIPGASRNFNCSTNGISLSMWSSATALKPILNAIVCVKEKRNK</sequence>
<reference evidence="2" key="1">
    <citation type="submission" date="2017-03" db="EMBL/GenBank/DDBJ databases">
        <title>Phytopthora megakarya and P. palmivora, two closely related causual agents of cacao black pod achieved similar genome size and gene model numbers by different mechanisms.</title>
        <authorList>
            <person name="Ali S."/>
            <person name="Shao J."/>
            <person name="Larry D.J."/>
            <person name="Kronmiller B."/>
            <person name="Shen D."/>
            <person name="Strem M.D."/>
            <person name="Melnick R.L."/>
            <person name="Guiltinan M.J."/>
            <person name="Tyler B.M."/>
            <person name="Meinhardt L.W."/>
            <person name="Bailey B.A."/>
        </authorList>
    </citation>
    <scope>NUCLEOTIDE SEQUENCE [LARGE SCALE GENOMIC DNA]</scope>
    <source>
        <strain evidence="2">zdho120</strain>
    </source>
</reference>